<reference evidence="1 2" key="1">
    <citation type="journal article" date="2011" name="Nature">
        <title>A high-resolution map of human evolutionary constraint using 29 mammals.</title>
        <authorList>
            <person name="Lindblad-Toh K."/>
            <person name="Garber M."/>
            <person name="Zuk O."/>
            <person name="Lin M.F."/>
            <person name="Parker B.J."/>
            <person name="Washietl S."/>
            <person name="Kheradpour P."/>
            <person name="Ernst J."/>
            <person name="Jordan G."/>
            <person name="Mauceli E."/>
            <person name="Ward L.D."/>
            <person name="Lowe C.B."/>
            <person name="Holloway A.K."/>
            <person name="Clamp M."/>
            <person name="Gnerre S."/>
            <person name="Alfoldi J."/>
            <person name="Beal K."/>
            <person name="Chang J."/>
            <person name="Clawson H."/>
            <person name="Cuff J."/>
            <person name="Di Palma F."/>
            <person name="Fitzgerald S."/>
            <person name="Flicek P."/>
            <person name="Guttman M."/>
            <person name="Hubisz M.J."/>
            <person name="Jaffe D.B."/>
            <person name="Jungreis I."/>
            <person name="Kent W.J."/>
            <person name="Kostka D."/>
            <person name="Lara M."/>
            <person name="Martins A.L."/>
            <person name="Massingham T."/>
            <person name="Moltke I."/>
            <person name="Raney B.J."/>
            <person name="Rasmussen M.D."/>
            <person name="Robinson J."/>
            <person name="Stark A."/>
            <person name="Vilella A.J."/>
            <person name="Wen J."/>
            <person name="Xie X."/>
            <person name="Zody M.C."/>
            <person name="Baldwin J."/>
            <person name="Bloom T."/>
            <person name="Chin C.W."/>
            <person name="Heiman D."/>
            <person name="Nicol R."/>
            <person name="Nusbaum C."/>
            <person name="Young S."/>
            <person name="Wilkinson J."/>
            <person name="Worley K.C."/>
            <person name="Kovar C.L."/>
            <person name="Muzny D.M."/>
            <person name="Gibbs R.A."/>
            <person name="Cree A."/>
            <person name="Dihn H.H."/>
            <person name="Fowler G."/>
            <person name="Jhangiani S."/>
            <person name="Joshi V."/>
            <person name="Lee S."/>
            <person name="Lewis L.R."/>
            <person name="Nazareth L.V."/>
            <person name="Okwuonu G."/>
            <person name="Santibanez J."/>
            <person name="Warren W.C."/>
            <person name="Mardis E.R."/>
            <person name="Weinstock G.M."/>
            <person name="Wilson R.K."/>
            <person name="Delehaunty K."/>
            <person name="Dooling D."/>
            <person name="Fronik C."/>
            <person name="Fulton L."/>
            <person name="Fulton B."/>
            <person name="Graves T."/>
            <person name="Minx P."/>
            <person name="Sodergren E."/>
            <person name="Birney E."/>
            <person name="Margulies E.H."/>
            <person name="Herrero J."/>
            <person name="Green E.D."/>
            <person name="Haussler D."/>
            <person name="Siepel A."/>
            <person name="Goldman N."/>
            <person name="Pollard K.S."/>
            <person name="Pedersen J.S."/>
            <person name="Lander E.S."/>
            <person name="Kellis M."/>
        </authorList>
    </citation>
    <scope>NUCLEOTIDE SEQUENCE [LARGE SCALE GENOMIC DNA]</scope>
    <source>
        <strain evidence="1 2">Thorbecke inbred</strain>
    </source>
</reference>
<reference evidence="1" key="2">
    <citation type="submission" date="2025-08" db="UniProtKB">
        <authorList>
            <consortium name="Ensembl"/>
        </authorList>
    </citation>
    <scope>IDENTIFICATION</scope>
    <source>
        <strain evidence="1">Thorbecke</strain>
    </source>
</reference>
<organism evidence="1 2">
    <name type="scientific">Oryctolagus cuniculus</name>
    <name type="common">Rabbit</name>
    <dbReference type="NCBI Taxonomy" id="9986"/>
    <lineage>
        <taxon>Eukaryota</taxon>
        <taxon>Metazoa</taxon>
        <taxon>Chordata</taxon>
        <taxon>Craniata</taxon>
        <taxon>Vertebrata</taxon>
        <taxon>Euteleostomi</taxon>
        <taxon>Mammalia</taxon>
        <taxon>Eutheria</taxon>
        <taxon>Euarchontoglires</taxon>
        <taxon>Glires</taxon>
        <taxon>Lagomorpha</taxon>
        <taxon>Leporidae</taxon>
        <taxon>Oryctolagus</taxon>
    </lineage>
</organism>
<dbReference type="EMBL" id="AAGW02038649">
    <property type="status" value="NOT_ANNOTATED_CDS"/>
    <property type="molecule type" value="Genomic_DNA"/>
</dbReference>
<reference evidence="1" key="3">
    <citation type="submission" date="2025-09" db="UniProtKB">
        <authorList>
            <consortium name="Ensembl"/>
        </authorList>
    </citation>
    <scope>IDENTIFICATION</scope>
    <source>
        <strain evidence="1">Thorbecke</strain>
    </source>
</reference>
<evidence type="ECO:0000313" key="1">
    <source>
        <dbReference type="Ensembl" id="ENSOCUP00000030967.1"/>
    </source>
</evidence>
<name>A0A5F9CB20_RABIT</name>
<evidence type="ECO:0000313" key="2">
    <source>
        <dbReference type="Proteomes" id="UP000001811"/>
    </source>
</evidence>
<accession>A0A5F9CB20</accession>
<proteinExistence type="predicted"/>
<dbReference type="AlphaFoldDB" id="A0A5F9CB20"/>
<dbReference type="Bgee" id="ENSOCUG00000036457">
    <property type="expression patterns" value="Expressed in smooth muscle tissue and 7 other cell types or tissues"/>
</dbReference>
<keyword evidence="2" id="KW-1185">Reference proteome</keyword>
<protein>
    <submittedName>
        <fullName evidence="1">Uncharacterized protein</fullName>
    </submittedName>
</protein>
<sequence>MPKRKPGVRKNVENYGECEKQLTASRSTVDLAEHPRNASCGKTKVHDLVLRLCHRACWYVQLWEDQGSRQVNTGWQ</sequence>
<dbReference type="Proteomes" id="UP000001811">
    <property type="component" value="Chromosome 7"/>
</dbReference>
<dbReference type="InParanoid" id="A0A5F9CB20"/>
<dbReference type="Ensembl" id="ENSOCUT00000047228.1">
    <property type="protein sequence ID" value="ENSOCUP00000030967.1"/>
    <property type="gene ID" value="ENSOCUG00000036457.1"/>
</dbReference>